<reference evidence="1 2" key="1">
    <citation type="journal article" date="2018" name="Front. Plant Sci.">
        <title>Red Clover (Trifolium pratense) and Zigzag Clover (T. medium) - A Picture of Genomic Similarities and Differences.</title>
        <authorList>
            <person name="Dluhosova J."/>
            <person name="Istvanek J."/>
            <person name="Nedelnik J."/>
            <person name="Repkova J."/>
        </authorList>
    </citation>
    <scope>NUCLEOTIDE SEQUENCE [LARGE SCALE GENOMIC DNA]</scope>
    <source>
        <strain evidence="2">cv. 10/8</strain>
        <tissue evidence="1">Leaf</tissue>
    </source>
</reference>
<evidence type="ECO:0000313" key="1">
    <source>
        <dbReference type="EMBL" id="MCH83524.1"/>
    </source>
</evidence>
<dbReference type="EMBL" id="LXQA010005331">
    <property type="protein sequence ID" value="MCH83524.1"/>
    <property type="molecule type" value="Genomic_DNA"/>
</dbReference>
<dbReference type="Proteomes" id="UP000265520">
    <property type="component" value="Unassembled WGS sequence"/>
</dbReference>
<dbReference type="AlphaFoldDB" id="A0A392MBB3"/>
<proteinExistence type="predicted"/>
<comment type="caution">
    <text evidence="1">The sequence shown here is derived from an EMBL/GenBank/DDBJ whole genome shotgun (WGS) entry which is preliminary data.</text>
</comment>
<protein>
    <submittedName>
        <fullName evidence="1">Uncharacterized protein</fullName>
    </submittedName>
</protein>
<gene>
    <name evidence="1" type="ORF">A2U01_0004349</name>
</gene>
<sequence length="180" mass="20976">MYDFSWLFRAIPYGVFTTIYFDGKEYGEVDPVFVEEFGLQLGASWKIFDSEGRSLAVSFNKSYLNPLLMGGWSRMPSVFDFRGDRVLSFFYYGDDLFGPAFKEPLVSYSRIPIYHSRFQQLSYTAHLCIRLTNELVLQPYLFEDYLRRLEDPYFTVCCDNGSVTAFDIAFTDEPFKITAI</sequence>
<keyword evidence="2" id="KW-1185">Reference proteome</keyword>
<organism evidence="1 2">
    <name type="scientific">Trifolium medium</name>
    <dbReference type="NCBI Taxonomy" id="97028"/>
    <lineage>
        <taxon>Eukaryota</taxon>
        <taxon>Viridiplantae</taxon>
        <taxon>Streptophyta</taxon>
        <taxon>Embryophyta</taxon>
        <taxon>Tracheophyta</taxon>
        <taxon>Spermatophyta</taxon>
        <taxon>Magnoliopsida</taxon>
        <taxon>eudicotyledons</taxon>
        <taxon>Gunneridae</taxon>
        <taxon>Pentapetalae</taxon>
        <taxon>rosids</taxon>
        <taxon>fabids</taxon>
        <taxon>Fabales</taxon>
        <taxon>Fabaceae</taxon>
        <taxon>Papilionoideae</taxon>
        <taxon>50 kb inversion clade</taxon>
        <taxon>NPAAA clade</taxon>
        <taxon>Hologalegina</taxon>
        <taxon>IRL clade</taxon>
        <taxon>Trifolieae</taxon>
        <taxon>Trifolium</taxon>
    </lineage>
</organism>
<accession>A0A392MBB3</accession>
<name>A0A392MBB3_9FABA</name>
<evidence type="ECO:0000313" key="2">
    <source>
        <dbReference type="Proteomes" id="UP000265520"/>
    </source>
</evidence>